<dbReference type="AlphaFoldDB" id="A0AAV7LMB2"/>
<keyword evidence="3" id="KW-1185">Reference proteome</keyword>
<reference evidence="2" key="1">
    <citation type="journal article" date="2022" name="bioRxiv">
        <title>Sequencing and chromosome-scale assembly of the giantPleurodeles waltlgenome.</title>
        <authorList>
            <person name="Brown T."/>
            <person name="Elewa A."/>
            <person name="Iarovenko S."/>
            <person name="Subramanian E."/>
            <person name="Araus A.J."/>
            <person name="Petzold A."/>
            <person name="Susuki M."/>
            <person name="Suzuki K.-i.T."/>
            <person name="Hayashi T."/>
            <person name="Toyoda A."/>
            <person name="Oliveira C."/>
            <person name="Osipova E."/>
            <person name="Leigh N.D."/>
            <person name="Simon A."/>
            <person name="Yun M.H."/>
        </authorList>
    </citation>
    <scope>NUCLEOTIDE SEQUENCE</scope>
    <source>
        <strain evidence="2">20211129_DDA</strain>
        <tissue evidence="2">Liver</tissue>
    </source>
</reference>
<comment type="caution">
    <text evidence="2">The sequence shown here is derived from an EMBL/GenBank/DDBJ whole genome shotgun (WGS) entry which is preliminary data.</text>
</comment>
<name>A0AAV7LMB2_PLEWA</name>
<protein>
    <submittedName>
        <fullName evidence="2">Uncharacterized protein</fullName>
    </submittedName>
</protein>
<dbReference type="EMBL" id="JANPWB010000015">
    <property type="protein sequence ID" value="KAJ1092746.1"/>
    <property type="molecule type" value="Genomic_DNA"/>
</dbReference>
<evidence type="ECO:0000256" key="1">
    <source>
        <dbReference type="SAM" id="MobiDB-lite"/>
    </source>
</evidence>
<evidence type="ECO:0000313" key="2">
    <source>
        <dbReference type="EMBL" id="KAJ1092746.1"/>
    </source>
</evidence>
<feature type="compositionally biased region" description="Gly residues" evidence="1">
    <location>
        <begin position="83"/>
        <end position="92"/>
    </location>
</feature>
<feature type="region of interest" description="Disordered" evidence="1">
    <location>
        <begin position="77"/>
        <end position="99"/>
    </location>
</feature>
<accession>A0AAV7LMB2</accession>
<proteinExistence type="predicted"/>
<dbReference type="Proteomes" id="UP001066276">
    <property type="component" value="Chromosome 11"/>
</dbReference>
<organism evidence="2 3">
    <name type="scientific">Pleurodeles waltl</name>
    <name type="common">Iberian ribbed newt</name>
    <dbReference type="NCBI Taxonomy" id="8319"/>
    <lineage>
        <taxon>Eukaryota</taxon>
        <taxon>Metazoa</taxon>
        <taxon>Chordata</taxon>
        <taxon>Craniata</taxon>
        <taxon>Vertebrata</taxon>
        <taxon>Euteleostomi</taxon>
        <taxon>Amphibia</taxon>
        <taxon>Batrachia</taxon>
        <taxon>Caudata</taxon>
        <taxon>Salamandroidea</taxon>
        <taxon>Salamandridae</taxon>
        <taxon>Pleurodelinae</taxon>
        <taxon>Pleurodeles</taxon>
    </lineage>
</organism>
<evidence type="ECO:0000313" key="3">
    <source>
        <dbReference type="Proteomes" id="UP001066276"/>
    </source>
</evidence>
<gene>
    <name evidence="2" type="ORF">NDU88_005856</name>
</gene>
<sequence>MRSHQGSLAHCSMTLGPLKPWGHGRGDGHKSQALVKAPHRCASTDRVAAACHPEEERGGAEDSADLERWRWARARETGEDSLVGGGPGGPSAGGLRPLSAAGPTVRAATLHQRAPWRWASGPAGLFPLLFRRAWPWVTSTVLGEAVDCLWGRRRAPAAEESDLPWHGRMRSCASCGGVVGMEQPNN</sequence>